<dbReference type="AlphaFoldDB" id="A0A1B6E6L0"/>
<feature type="non-terminal residue" evidence="1">
    <location>
        <position position="136"/>
    </location>
</feature>
<reference evidence="1" key="1">
    <citation type="submission" date="2015-12" db="EMBL/GenBank/DDBJ databases">
        <title>De novo transcriptome assembly of four potential Pierce s Disease insect vectors from Arizona vineyards.</title>
        <authorList>
            <person name="Tassone E.E."/>
        </authorList>
    </citation>
    <scope>NUCLEOTIDE SEQUENCE</scope>
</reference>
<dbReference type="EMBL" id="GEDC01003769">
    <property type="protein sequence ID" value="JAS33529.1"/>
    <property type="molecule type" value="Transcribed_RNA"/>
</dbReference>
<organism evidence="1">
    <name type="scientific">Clastoptera arizonana</name>
    <name type="common">Arizona spittle bug</name>
    <dbReference type="NCBI Taxonomy" id="38151"/>
    <lineage>
        <taxon>Eukaryota</taxon>
        <taxon>Metazoa</taxon>
        <taxon>Ecdysozoa</taxon>
        <taxon>Arthropoda</taxon>
        <taxon>Hexapoda</taxon>
        <taxon>Insecta</taxon>
        <taxon>Pterygota</taxon>
        <taxon>Neoptera</taxon>
        <taxon>Paraneoptera</taxon>
        <taxon>Hemiptera</taxon>
        <taxon>Auchenorrhyncha</taxon>
        <taxon>Cercopoidea</taxon>
        <taxon>Clastopteridae</taxon>
        <taxon>Clastoptera</taxon>
    </lineage>
</organism>
<proteinExistence type="predicted"/>
<gene>
    <name evidence="1" type="ORF">g.4525</name>
</gene>
<sequence length="136" mass="15468">MSQSLVGCPLCCQATFSSTNSLCLALITVASKNLKCPLCEEIVYGLDKLTIHLINHLLTRQDRQIEKKHLSNSSERKVEEKFIPNFESLIESCEYIKTGSKDEEKNFKSLINNKKINDHSKCNTFTQNMVIDNEVL</sequence>
<accession>A0A1B6E6L0</accession>
<evidence type="ECO:0000313" key="1">
    <source>
        <dbReference type="EMBL" id="JAS33529.1"/>
    </source>
</evidence>
<name>A0A1B6E6L0_9HEMI</name>
<protein>
    <submittedName>
        <fullName evidence="1">Uncharacterized protein</fullName>
    </submittedName>
</protein>